<dbReference type="GeneID" id="60871071"/>
<proteinExistence type="predicted"/>
<dbReference type="HOGENOM" id="CLU_202649_0_0_9"/>
<keyword evidence="2" id="KW-1185">Reference proteome</keyword>
<comment type="caution">
    <text evidence="1">The sequence shown here is derived from an EMBL/GenBank/DDBJ whole genome shotgun (WGS) entry which is preliminary data.</text>
</comment>
<dbReference type="Proteomes" id="UP000017415">
    <property type="component" value="Unassembled WGS sequence"/>
</dbReference>
<name>S1RM13_9ENTE</name>
<protein>
    <submittedName>
        <fullName evidence="1">Uncharacterized protein</fullName>
    </submittedName>
</protein>
<dbReference type="RefSeq" id="WP_016251594.1">
    <property type="nucleotide sequence ID" value="NZ_ASWI01000004.1"/>
</dbReference>
<accession>S1RM13</accession>
<dbReference type="AlphaFoldDB" id="S1RM13"/>
<reference evidence="1 2" key="1">
    <citation type="submission" date="2013-10" db="EMBL/GenBank/DDBJ databases">
        <title>The Genome Sequence of Enterococcus cecorum DSM 20682 (= ATCC 43198) (Illumina assembly).</title>
        <authorList>
            <consortium name="The Broad Institute Genomics Platform"/>
            <consortium name="The Broad Institute Genome Sequencing Center for Infectious Disease"/>
            <person name="Earl A."/>
            <person name="Russ C."/>
            <person name="Gilmore M."/>
            <person name="Surin D."/>
            <person name="Walker B."/>
            <person name="Young S."/>
            <person name="Zeng Q."/>
            <person name="Gargeya S."/>
            <person name="Fitzgerald M."/>
            <person name="Haas B."/>
            <person name="Abouelleil A."/>
            <person name="Allen A.W."/>
            <person name="Alvarado L."/>
            <person name="Arachchi H.M."/>
            <person name="Berlin A.M."/>
            <person name="Chapman S.B."/>
            <person name="Gainer-Dewar J."/>
            <person name="Goldberg J."/>
            <person name="Griggs A."/>
            <person name="Gujja S."/>
            <person name="Hansen M."/>
            <person name="Howarth C."/>
            <person name="Imamovic A."/>
            <person name="Ireland A."/>
            <person name="Larimer J."/>
            <person name="McCowan C."/>
            <person name="Murphy C."/>
            <person name="Pearson M."/>
            <person name="Poon T.W."/>
            <person name="Priest M."/>
            <person name="Roberts A."/>
            <person name="Saif S."/>
            <person name="Shea T."/>
            <person name="Sisk P."/>
            <person name="Sykes S."/>
            <person name="Wortman J."/>
            <person name="Nusbaum C."/>
            <person name="Birren B."/>
        </authorList>
    </citation>
    <scope>NUCLEOTIDE SEQUENCE [LARGE SCALE GENOMIC DNA]</scope>
    <source>
        <strain evidence="1 2">ATCC 43198</strain>
    </source>
</reference>
<organism evidence="1 2">
    <name type="scientific">Enterococcus cecorum DSM 20682 = ATCC 43198</name>
    <dbReference type="NCBI Taxonomy" id="1121864"/>
    <lineage>
        <taxon>Bacteria</taxon>
        <taxon>Bacillati</taxon>
        <taxon>Bacillota</taxon>
        <taxon>Bacilli</taxon>
        <taxon>Lactobacillales</taxon>
        <taxon>Enterococcaceae</taxon>
        <taxon>Enterococcus</taxon>
    </lineage>
</organism>
<sequence>MMKQPIVPLEMPKNNRKYFKQRTKNELLLRCKVGSIELSFFSSLDATQRNEILERVFAYGAKVE</sequence>
<evidence type="ECO:0000313" key="2">
    <source>
        <dbReference type="Proteomes" id="UP000017415"/>
    </source>
</evidence>
<evidence type="ECO:0000313" key="1">
    <source>
        <dbReference type="EMBL" id="ESK60706.1"/>
    </source>
</evidence>
<dbReference type="EMBL" id="AHYS01000011">
    <property type="protein sequence ID" value="ESK60706.1"/>
    <property type="molecule type" value="Genomic_DNA"/>
</dbReference>
<gene>
    <name evidence="1" type="ORF">OMO_02369</name>
</gene>